<proteinExistence type="predicted"/>
<evidence type="ECO:0000256" key="1">
    <source>
        <dbReference type="SAM" id="Phobius"/>
    </source>
</evidence>
<sequence length="63" mass="6593">TIVPAAFSQPVSVVFNNKAMVYIGAGLVAIIGTLSPVATALLSRVFGRKLAYLSWLGVLVAFL</sequence>
<dbReference type="Pfam" id="PF00892">
    <property type="entry name" value="EamA"/>
    <property type="match status" value="1"/>
</dbReference>
<keyword evidence="4" id="KW-1185">Reference proteome</keyword>
<evidence type="ECO:0000259" key="2">
    <source>
        <dbReference type="Pfam" id="PF00892"/>
    </source>
</evidence>
<dbReference type="InterPro" id="IPR000620">
    <property type="entry name" value="EamA_dom"/>
</dbReference>
<keyword evidence="1" id="KW-0812">Transmembrane</keyword>
<keyword evidence="1" id="KW-1133">Transmembrane helix</keyword>
<dbReference type="InterPro" id="IPR037185">
    <property type="entry name" value="EmrE-like"/>
</dbReference>
<keyword evidence="1" id="KW-0472">Membrane</keyword>
<name>A0ABN9W250_9DINO</name>
<feature type="non-terminal residue" evidence="3">
    <location>
        <position position="63"/>
    </location>
</feature>
<protein>
    <recommendedName>
        <fullName evidence="2">EamA domain-containing protein</fullName>
    </recommendedName>
</protein>
<reference evidence="3" key="1">
    <citation type="submission" date="2023-10" db="EMBL/GenBank/DDBJ databases">
        <authorList>
            <person name="Chen Y."/>
            <person name="Shah S."/>
            <person name="Dougan E. K."/>
            <person name="Thang M."/>
            <person name="Chan C."/>
        </authorList>
    </citation>
    <scope>NUCLEOTIDE SEQUENCE [LARGE SCALE GENOMIC DNA]</scope>
</reference>
<feature type="domain" description="EamA" evidence="2">
    <location>
        <begin position="6"/>
        <end position="63"/>
    </location>
</feature>
<feature type="transmembrane region" description="Helical" evidence="1">
    <location>
        <begin position="20"/>
        <end position="42"/>
    </location>
</feature>
<gene>
    <name evidence="3" type="ORF">PCOR1329_LOCUS63344</name>
</gene>
<comment type="caution">
    <text evidence="3">The sequence shown here is derived from an EMBL/GenBank/DDBJ whole genome shotgun (WGS) entry which is preliminary data.</text>
</comment>
<accession>A0ABN9W250</accession>
<dbReference type="SUPFAM" id="SSF103481">
    <property type="entry name" value="Multidrug resistance efflux transporter EmrE"/>
    <property type="match status" value="1"/>
</dbReference>
<dbReference type="EMBL" id="CAUYUJ010018040">
    <property type="protein sequence ID" value="CAK0880103.1"/>
    <property type="molecule type" value="Genomic_DNA"/>
</dbReference>
<feature type="non-terminal residue" evidence="3">
    <location>
        <position position="1"/>
    </location>
</feature>
<evidence type="ECO:0000313" key="4">
    <source>
        <dbReference type="Proteomes" id="UP001189429"/>
    </source>
</evidence>
<dbReference type="Proteomes" id="UP001189429">
    <property type="component" value="Unassembled WGS sequence"/>
</dbReference>
<organism evidence="3 4">
    <name type="scientific">Prorocentrum cordatum</name>
    <dbReference type="NCBI Taxonomy" id="2364126"/>
    <lineage>
        <taxon>Eukaryota</taxon>
        <taxon>Sar</taxon>
        <taxon>Alveolata</taxon>
        <taxon>Dinophyceae</taxon>
        <taxon>Prorocentrales</taxon>
        <taxon>Prorocentraceae</taxon>
        <taxon>Prorocentrum</taxon>
    </lineage>
</organism>
<evidence type="ECO:0000313" key="3">
    <source>
        <dbReference type="EMBL" id="CAK0880103.1"/>
    </source>
</evidence>